<reference evidence="2" key="1">
    <citation type="submission" date="2021-01" db="EMBL/GenBank/DDBJ databases">
        <title>Caligus Genome Assembly.</title>
        <authorList>
            <person name="Gallardo-Escarate C."/>
        </authorList>
    </citation>
    <scope>NUCLEOTIDE SEQUENCE [LARGE SCALE GENOMIC DNA]</scope>
</reference>
<dbReference type="OrthoDB" id="6503940at2759"/>
<accession>A0A7T8HKW1</accession>
<evidence type="ECO:0000313" key="2">
    <source>
        <dbReference type="Proteomes" id="UP000595437"/>
    </source>
</evidence>
<dbReference type="Proteomes" id="UP000595437">
    <property type="component" value="Chromosome 8"/>
</dbReference>
<proteinExistence type="predicted"/>
<gene>
    <name evidence="1" type="ORF">FKW44_013450</name>
</gene>
<dbReference type="EMBL" id="CP045897">
    <property type="protein sequence ID" value="QQP51951.1"/>
    <property type="molecule type" value="Genomic_DNA"/>
</dbReference>
<dbReference type="SUPFAM" id="SSF56784">
    <property type="entry name" value="HAD-like"/>
    <property type="match status" value="1"/>
</dbReference>
<sequence>MCEFSPVLHNFMDYFDIAAPLLCARIVEVIDLINNAGKPMEEYSFWPDIQEGLRDMFTRTQFAADRGGYFPEVKANPDKYILKRRPEFRDWLKCFGKTGNSFM</sequence>
<name>A0A7T8HKW1_CALRO</name>
<dbReference type="InterPro" id="IPR036412">
    <property type="entry name" value="HAD-like_sf"/>
</dbReference>
<organism evidence="1 2">
    <name type="scientific">Caligus rogercresseyi</name>
    <name type="common">Sea louse</name>
    <dbReference type="NCBI Taxonomy" id="217165"/>
    <lineage>
        <taxon>Eukaryota</taxon>
        <taxon>Metazoa</taxon>
        <taxon>Ecdysozoa</taxon>
        <taxon>Arthropoda</taxon>
        <taxon>Crustacea</taxon>
        <taxon>Multicrustacea</taxon>
        <taxon>Hexanauplia</taxon>
        <taxon>Copepoda</taxon>
        <taxon>Siphonostomatoida</taxon>
        <taxon>Caligidae</taxon>
        <taxon>Caligus</taxon>
    </lineage>
</organism>
<protein>
    <submittedName>
        <fullName evidence="1">5'nucleotidase domaincontaining protein 1like</fullName>
    </submittedName>
</protein>
<dbReference type="AlphaFoldDB" id="A0A7T8HKW1"/>
<keyword evidence="2" id="KW-1185">Reference proteome</keyword>
<evidence type="ECO:0000313" key="1">
    <source>
        <dbReference type="EMBL" id="QQP51951.1"/>
    </source>
</evidence>